<sequence>MINGRWTTDVKQITAHIKVKSTIWACGGDKTPMPDGFKFQVLNKFWSIVYLGVMKFFRHFEYYGSLGHGCNSSFITLASES</sequence>
<gene>
    <name evidence="1" type="ORF">LSAT_V11C200057050</name>
</gene>
<dbReference type="AlphaFoldDB" id="A0A9R1WCD6"/>
<dbReference type="EMBL" id="NBSK02000002">
    <property type="protein sequence ID" value="KAJ0219788.1"/>
    <property type="molecule type" value="Genomic_DNA"/>
</dbReference>
<proteinExistence type="predicted"/>
<comment type="caution">
    <text evidence="1">The sequence shown here is derived from an EMBL/GenBank/DDBJ whole genome shotgun (WGS) entry which is preliminary data.</text>
</comment>
<accession>A0A9R1WCD6</accession>
<evidence type="ECO:0000313" key="2">
    <source>
        <dbReference type="Proteomes" id="UP000235145"/>
    </source>
</evidence>
<organism evidence="1 2">
    <name type="scientific">Lactuca sativa</name>
    <name type="common">Garden lettuce</name>
    <dbReference type="NCBI Taxonomy" id="4236"/>
    <lineage>
        <taxon>Eukaryota</taxon>
        <taxon>Viridiplantae</taxon>
        <taxon>Streptophyta</taxon>
        <taxon>Embryophyta</taxon>
        <taxon>Tracheophyta</taxon>
        <taxon>Spermatophyta</taxon>
        <taxon>Magnoliopsida</taxon>
        <taxon>eudicotyledons</taxon>
        <taxon>Gunneridae</taxon>
        <taxon>Pentapetalae</taxon>
        <taxon>asterids</taxon>
        <taxon>campanulids</taxon>
        <taxon>Asterales</taxon>
        <taxon>Asteraceae</taxon>
        <taxon>Cichorioideae</taxon>
        <taxon>Cichorieae</taxon>
        <taxon>Lactucinae</taxon>
        <taxon>Lactuca</taxon>
    </lineage>
</organism>
<keyword evidence="2" id="KW-1185">Reference proteome</keyword>
<evidence type="ECO:0000313" key="1">
    <source>
        <dbReference type="EMBL" id="KAJ0219788.1"/>
    </source>
</evidence>
<protein>
    <submittedName>
        <fullName evidence="1">Uncharacterized protein</fullName>
    </submittedName>
</protein>
<name>A0A9R1WCD6_LACSA</name>
<reference evidence="1 2" key="1">
    <citation type="journal article" date="2017" name="Nat. Commun.">
        <title>Genome assembly with in vitro proximity ligation data and whole-genome triplication in lettuce.</title>
        <authorList>
            <person name="Reyes-Chin-Wo S."/>
            <person name="Wang Z."/>
            <person name="Yang X."/>
            <person name="Kozik A."/>
            <person name="Arikit S."/>
            <person name="Song C."/>
            <person name="Xia L."/>
            <person name="Froenicke L."/>
            <person name="Lavelle D.O."/>
            <person name="Truco M.J."/>
            <person name="Xia R."/>
            <person name="Zhu S."/>
            <person name="Xu C."/>
            <person name="Xu H."/>
            <person name="Xu X."/>
            <person name="Cox K."/>
            <person name="Korf I."/>
            <person name="Meyers B.C."/>
            <person name="Michelmore R.W."/>
        </authorList>
    </citation>
    <scope>NUCLEOTIDE SEQUENCE [LARGE SCALE GENOMIC DNA]</scope>
    <source>
        <strain evidence="2">cv. Salinas</strain>
        <tissue evidence="1">Seedlings</tissue>
    </source>
</reference>
<dbReference type="Proteomes" id="UP000235145">
    <property type="component" value="Unassembled WGS sequence"/>
</dbReference>